<dbReference type="InterPro" id="IPR036312">
    <property type="entry name" value="Bifun_inhib/LTP/seed_sf"/>
</dbReference>
<dbReference type="GO" id="GO:0009627">
    <property type="term" value="P:systemic acquired resistance"/>
    <property type="evidence" value="ECO:0007669"/>
    <property type="project" value="InterPro"/>
</dbReference>
<accession>A0AAW2NEF4</accession>
<gene>
    <name evidence="2" type="ORF">Sradi_4651600</name>
</gene>
<dbReference type="InterPro" id="IPR039265">
    <property type="entry name" value="DIR1-like"/>
</dbReference>
<feature type="domain" description="Bifunctional inhibitor/plant lipid transfer protein/seed storage helical" evidence="1">
    <location>
        <begin position="70"/>
        <end position="139"/>
    </location>
</feature>
<sequence>MLDFHSYPTPQSPLYKRLPIALLSCTTEHIYINDDNGSISEVLFSFLDSWQFPASTAHTQPASVPDPLPTWSHVIPCAEAAQDPNASVSSSCCAQVKRIGQNPKCLCAVMLSDVAKSSGVKPEIALTIPKRCNFADRPVGYKCDLTRCLEVEREEFDKKIAIHACCNLQE</sequence>
<dbReference type="Pfam" id="PF14368">
    <property type="entry name" value="LTP_2"/>
    <property type="match status" value="1"/>
</dbReference>
<dbReference type="EMBL" id="JACGWJ010000020">
    <property type="protein sequence ID" value="KAL0341348.1"/>
    <property type="molecule type" value="Genomic_DNA"/>
</dbReference>
<organism evidence="2">
    <name type="scientific">Sesamum radiatum</name>
    <name type="common">Black benniseed</name>
    <dbReference type="NCBI Taxonomy" id="300843"/>
    <lineage>
        <taxon>Eukaryota</taxon>
        <taxon>Viridiplantae</taxon>
        <taxon>Streptophyta</taxon>
        <taxon>Embryophyta</taxon>
        <taxon>Tracheophyta</taxon>
        <taxon>Spermatophyta</taxon>
        <taxon>Magnoliopsida</taxon>
        <taxon>eudicotyledons</taxon>
        <taxon>Gunneridae</taxon>
        <taxon>Pentapetalae</taxon>
        <taxon>asterids</taxon>
        <taxon>lamiids</taxon>
        <taxon>Lamiales</taxon>
        <taxon>Pedaliaceae</taxon>
        <taxon>Sesamum</taxon>
    </lineage>
</organism>
<dbReference type="SUPFAM" id="SSF47699">
    <property type="entry name" value="Bifunctional inhibitor/lipid-transfer protein/seed storage 2S albumin"/>
    <property type="match status" value="1"/>
</dbReference>
<comment type="caution">
    <text evidence="2">The sequence shown here is derived from an EMBL/GenBank/DDBJ whole genome shotgun (WGS) entry which is preliminary data.</text>
</comment>
<evidence type="ECO:0000259" key="1">
    <source>
        <dbReference type="Pfam" id="PF14368"/>
    </source>
</evidence>
<reference evidence="2" key="2">
    <citation type="journal article" date="2024" name="Plant">
        <title>Genomic evolution and insights into agronomic trait innovations of Sesamum species.</title>
        <authorList>
            <person name="Miao H."/>
            <person name="Wang L."/>
            <person name="Qu L."/>
            <person name="Liu H."/>
            <person name="Sun Y."/>
            <person name="Le M."/>
            <person name="Wang Q."/>
            <person name="Wei S."/>
            <person name="Zheng Y."/>
            <person name="Lin W."/>
            <person name="Duan Y."/>
            <person name="Cao H."/>
            <person name="Xiong S."/>
            <person name="Wang X."/>
            <person name="Wei L."/>
            <person name="Li C."/>
            <person name="Ma Q."/>
            <person name="Ju M."/>
            <person name="Zhao R."/>
            <person name="Li G."/>
            <person name="Mu C."/>
            <person name="Tian Q."/>
            <person name="Mei H."/>
            <person name="Zhang T."/>
            <person name="Gao T."/>
            <person name="Zhang H."/>
        </authorList>
    </citation>
    <scope>NUCLEOTIDE SEQUENCE</scope>
    <source>
        <strain evidence="2">G02</strain>
    </source>
</reference>
<reference evidence="2" key="1">
    <citation type="submission" date="2020-06" db="EMBL/GenBank/DDBJ databases">
        <authorList>
            <person name="Li T."/>
            <person name="Hu X."/>
            <person name="Zhang T."/>
            <person name="Song X."/>
            <person name="Zhang H."/>
            <person name="Dai N."/>
            <person name="Sheng W."/>
            <person name="Hou X."/>
            <person name="Wei L."/>
        </authorList>
    </citation>
    <scope>NUCLEOTIDE SEQUENCE</scope>
    <source>
        <strain evidence="2">G02</strain>
        <tissue evidence="2">Leaf</tissue>
    </source>
</reference>
<dbReference type="PANTHER" id="PTHR33122:SF4">
    <property type="entry name" value="OS04G0415800 PROTEIN"/>
    <property type="match status" value="1"/>
</dbReference>
<dbReference type="Gene3D" id="1.10.110.10">
    <property type="entry name" value="Plant lipid-transfer and hydrophobic proteins"/>
    <property type="match status" value="1"/>
</dbReference>
<dbReference type="PANTHER" id="PTHR33122">
    <property type="entry name" value="LIPID BINDING PROTEIN-RELATED"/>
    <property type="match status" value="1"/>
</dbReference>
<dbReference type="InterPro" id="IPR016140">
    <property type="entry name" value="Bifunc_inhib/LTP/seed_store"/>
</dbReference>
<evidence type="ECO:0000313" key="2">
    <source>
        <dbReference type="EMBL" id="KAL0341348.1"/>
    </source>
</evidence>
<name>A0AAW2NEF4_SESRA</name>
<dbReference type="CDD" id="cd00010">
    <property type="entry name" value="AAI_LTSS"/>
    <property type="match status" value="1"/>
</dbReference>
<proteinExistence type="predicted"/>
<dbReference type="AlphaFoldDB" id="A0AAW2NEF4"/>
<dbReference type="GO" id="GO:0005504">
    <property type="term" value="F:fatty acid binding"/>
    <property type="evidence" value="ECO:0007669"/>
    <property type="project" value="InterPro"/>
</dbReference>
<protein>
    <recommendedName>
        <fullName evidence="1">Bifunctional inhibitor/plant lipid transfer protein/seed storage helical domain-containing protein</fullName>
    </recommendedName>
</protein>